<dbReference type="InterPro" id="IPR013525">
    <property type="entry name" value="ABC2_TM"/>
</dbReference>
<protein>
    <submittedName>
        <fullName evidence="8">YhgE/Pip domain-containing protein</fullName>
    </submittedName>
</protein>
<proteinExistence type="predicted"/>
<dbReference type="NCBIfam" id="TIGR03061">
    <property type="entry name" value="pip_yhgE_Nterm"/>
    <property type="match status" value="1"/>
</dbReference>
<evidence type="ECO:0000256" key="5">
    <source>
        <dbReference type="SAM" id="MobiDB-lite"/>
    </source>
</evidence>
<evidence type="ECO:0000256" key="1">
    <source>
        <dbReference type="ARBA" id="ARBA00004141"/>
    </source>
</evidence>
<dbReference type="NCBIfam" id="TIGR03057">
    <property type="entry name" value="xxxLxxG_by_4"/>
    <property type="match status" value="8"/>
</dbReference>
<evidence type="ECO:0000256" key="3">
    <source>
        <dbReference type="ARBA" id="ARBA00022989"/>
    </source>
</evidence>
<dbReference type="SUPFAM" id="SSF101967">
    <property type="entry name" value="Adhesin YadA, collagen-binding domain"/>
    <property type="match status" value="2"/>
</dbReference>
<feature type="region of interest" description="Disordered" evidence="5">
    <location>
        <begin position="499"/>
        <end position="530"/>
    </location>
</feature>
<feature type="transmembrane region" description="Helical" evidence="6">
    <location>
        <begin position="742"/>
        <end position="760"/>
    </location>
</feature>
<feature type="domain" description="ABC-2 type transporter transmembrane" evidence="7">
    <location>
        <begin position="17"/>
        <end position="164"/>
    </location>
</feature>
<comment type="subcellular location">
    <subcellularLocation>
        <location evidence="1">Membrane</location>
        <topology evidence="1">Multi-pass membrane protein</topology>
    </subcellularLocation>
</comment>
<keyword evidence="4 6" id="KW-0472">Membrane</keyword>
<evidence type="ECO:0000313" key="8">
    <source>
        <dbReference type="EMBL" id="GAA4284528.1"/>
    </source>
</evidence>
<dbReference type="RefSeq" id="WP_236862508.1">
    <property type="nucleotide sequence ID" value="NZ_BAABAZ010000006.1"/>
</dbReference>
<dbReference type="PANTHER" id="PTHR43077">
    <property type="entry name" value="TRANSPORT PERMEASE YVFS-RELATED"/>
    <property type="match status" value="1"/>
</dbReference>
<feature type="transmembrane region" description="Helical" evidence="6">
    <location>
        <begin position="714"/>
        <end position="735"/>
    </location>
</feature>
<feature type="transmembrane region" description="Helical" evidence="6">
    <location>
        <begin position="641"/>
        <end position="660"/>
    </location>
</feature>
<dbReference type="Gene3D" id="1.10.287.950">
    <property type="entry name" value="Methyl-accepting chemotaxis protein"/>
    <property type="match status" value="2"/>
</dbReference>
<dbReference type="Proteomes" id="UP001501586">
    <property type="component" value="Unassembled WGS sequence"/>
</dbReference>
<dbReference type="InterPro" id="IPR051328">
    <property type="entry name" value="T7SS_ABC-Transporter"/>
</dbReference>
<dbReference type="PANTHER" id="PTHR43077:SF10">
    <property type="entry name" value="TRANSPORT PERMEASE PROTEIN"/>
    <property type="match status" value="1"/>
</dbReference>
<evidence type="ECO:0000256" key="4">
    <source>
        <dbReference type="ARBA" id="ARBA00023136"/>
    </source>
</evidence>
<accession>A0ABP8EKR0</accession>
<feature type="transmembrane region" description="Helical" evidence="6">
    <location>
        <begin position="12"/>
        <end position="37"/>
    </location>
</feature>
<name>A0ABP8EKR0_9MICO</name>
<sequence length="829" mass="84239">MALFERADSGRRVTWFSILGLILIPVVIAGGFVFATWQANDRLDSVRAAIVNNDEGAEVDGRQVPLGRQLTAGLVDTEEDNFDWVLSDDEDAASGLAAGDYAVVITIPEGFSRAVMSSAGDDPLQARQATIDVESSQVSPVADATIGQAIANAARNRFNTEFTAQYMDGIYLGFNEMGEQFRDVADAAGQLDEGTSQLAEGTGAAAAGAGELARGIEELDAGSGQLTDGAEGLATGASELADGTRGLSDGAGELADGLGQLADGTAELPDQTRQLADGAGQLSEGVDEYTRGMDELVRQLSSFGEGGSGDDAGGSPDELIDGVDELADGSSALAEGIEGIKTGLGRYQQELADQADGAERLAGAQPDLDGLVEAGLMTSQEAEATRSRICTAPDAGGQLPAEQCEPLERVFAAGLLAGTAGGLGGAAAGLDAEDPNTGESLTSGLTALADGAQVLDEGVSRLRDGLQEGLGGLGELMDGLGQFSDQADELLDGSQQLREGASGMADGTDQLADGMGELSEGIGASADGADQLADGTSRLADGADQLATGAGEFSTGLSQYTDGVGQVATGTGDFALGLEELDSGTQELVEGTSQLADGLEEGADQVPSYTAPERDSLTEAVAQPIAEDEDLLSSISTASTIALLLVMTLWLGALITYTVVRAVSATALTSSKSSWAILARGLLPGILVSLVQAAGLTLLAQIVLDLNFFDLNALLMLGLFAGVVFTVVNFALVAWFGGVGRFISVILVVLAVAGRALSATPEFFSAVQPLLPLTPAFQGATAIVTGVPGLGGAWGGLLGWLILGLGASIIAVARNRVLKPGQVSRLARG</sequence>
<organism evidence="8 9">
    <name type="scientific">Brevibacterium daeguense</name>
    <dbReference type="NCBI Taxonomy" id="909936"/>
    <lineage>
        <taxon>Bacteria</taxon>
        <taxon>Bacillati</taxon>
        <taxon>Actinomycetota</taxon>
        <taxon>Actinomycetes</taxon>
        <taxon>Micrococcales</taxon>
        <taxon>Brevibacteriaceae</taxon>
        <taxon>Brevibacterium</taxon>
    </lineage>
</organism>
<dbReference type="InterPro" id="IPR011049">
    <property type="entry name" value="Serralysin-like_metalloprot_C"/>
</dbReference>
<evidence type="ECO:0000259" key="7">
    <source>
        <dbReference type="Pfam" id="PF12698"/>
    </source>
</evidence>
<dbReference type="EMBL" id="BAABAZ010000006">
    <property type="protein sequence ID" value="GAA4284528.1"/>
    <property type="molecule type" value="Genomic_DNA"/>
</dbReference>
<keyword evidence="9" id="KW-1185">Reference proteome</keyword>
<reference evidence="9" key="1">
    <citation type="journal article" date="2019" name="Int. J. Syst. Evol. Microbiol.">
        <title>The Global Catalogue of Microorganisms (GCM) 10K type strain sequencing project: providing services to taxonomists for standard genome sequencing and annotation.</title>
        <authorList>
            <consortium name="The Broad Institute Genomics Platform"/>
            <consortium name="The Broad Institute Genome Sequencing Center for Infectious Disease"/>
            <person name="Wu L."/>
            <person name="Ma J."/>
        </authorList>
    </citation>
    <scope>NUCLEOTIDE SEQUENCE [LARGE SCALE GENOMIC DNA]</scope>
    <source>
        <strain evidence="9">JCM 17458</strain>
    </source>
</reference>
<feature type="transmembrane region" description="Helical" evidence="6">
    <location>
        <begin position="681"/>
        <end position="702"/>
    </location>
</feature>
<gene>
    <name evidence="8" type="ORF">GCM10022261_20590</name>
</gene>
<dbReference type="InterPro" id="IPR017500">
    <property type="entry name" value="Phage_infect_YhgE_N"/>
</dbReference>
<comment type="caution">
    <text evidence="8">The sequence shown here is derived from an EMBL/GenBank/DDBJ whole genome shotgun (WGS) entry which is preliminary data.</text>
</comment>
<dbReference type="Pfam" id="PF12698">
    <property type="entry name" value="ABC2_membrane_3"/>
    <property type="match status" value="1"/>
</dbReference>
<feature type="transmembrane region" description="Helical" evidence="6">
    <location>
        <begin position="793"/>
        <end position="813"/>
    </location>
</feature>
<keyword evidence="2 6" id="KW-0812">Transmembrane</keyword>
<keyword evidence="3 6" id="KW-1133">Transmembrane helix</keyword>
<evidence type="ECO:0000313" key="9">
    <source>
        <dbReference type="Proteomes" id="UP001501586"/>
    </source>
</evidence>
<evidence type="ECO:0000256" key="2">
    <source>
        <dbReference type="ARBA" id="ARBA00022692"/>
    </source>
</evidence>
<dbReference type="InterPro" id="IPR023908">
    <property type="entry name" value="xxxLxxG_rpt"/>
</dbReference>
<evidence type="ECO:0000256" key="6">
    <source>
        <dbReference type="SAM" id="Phobius"/>
    </source>
</evidence>